<proteinExistence type="predicted"/>
<dbReference type="AlphaFoldDB" id="A0A1C1CE77"/>
<dbReference type="OrthoDB" id="4157067at2759"/>
<keyword evidence="1" id="KW-0175">Coiled coil</keyword>
<evidence type="ECO:0000256" key="1">
    <source>
        <dbReference type="SAM" id="Coils"/>
    </source>
</evidence>
<dbReference type="EMBL" id="LGRB01000015">
    <property type="protein sequence ID" value="OCT46756.1"/>
    <property type="molecule type" value="Genomic_DNA"/>
</dbReference>
<comment type="caution">
    <text evidence="2">The sequence shown here is derived from an EMBL/GenBank/DDBJ whole genome shotgun (WGS) entry which is preliminary data.</text>
</comment>
<dbReference type="VEuPathDB" id="FungiDB:CLCR_02116"/>
<protein>
    <submittedName>
        <fullName evidence="2">Uncharacterized protein</fullName>
    </submittedName>
</protein>
<name>A0A1C1CE77_9EURO</name>
<evidence type="ECO:0000313" key="2">
    <source>
        <dbReference type="EMBL" id="OCT46756.1"/>
    </source>
</evidence>
<organism evidence="2 3">
    <name type="scientific">Cladophialophora carrionii</name>
    <dbReference type="NCBI Taxonomy" id="86049"/>
    <lineage>
        <taxon>Eukaryota</taxon>
        <taxon>Fungi</taxon>
        <taxon>Dikarya</taxon>
        <taxon>Ascomycota</taxon>
        <taxon>Pezizomycotina</taxon>
        <taxon>Eurotiomycetes</taxon>
        <taxon>Chaetothyriomycetidae</taxon>
        <taxon>Chaetothyriales</taxon>
        <taxon>Herpotrichiellaceae</taxon>
        <taxon>Cladophialophora</taxon>
    </lineage>
</organism>
<dbReference type="Proteomes" id="UP000094526">
    <property type="component" value="Unassembled WGS sequence"/>
</dbReference>
<feature type="coiled-coil region" evidence="1">
    <location>
        <begin position="100"/>
        <end position="127"/>
    </location>
</feature>
<sequence length="212" mass="23827">MAPINYAAASKAKLARRCDEPRLFYKPQKRTPLSTLAVNATSNRIEKTYDMVQPTFKSYKTTLPVKVGCSTHNYKKSVPAPKGLISFREVDEAAVNKPLLDLIEKAKAEKKKEEERLRREVDDLFELDSEDALLAINEPEEDMEDNNDGKLEITDLSCTRYEVVRRMVDWSVGNGTALPPALGQLVGIHFDGRPHSLTLNVGQGLYSLFDEV</sequence>
<evidence type="ECO:0000313" key="3">
    <source>
        <dbReference type="Proteomes" id="UP000094526"/>
    </source>
</evidence>
<keyword evidence="3" id="KW-1185">Reference proteome</keyword>
<gene>
    <name evidence="2" type="ORF">CLCR_02116</name>
</gene>
<dbReference type="VEuPathDB" id="FungiDB:G647_01471"/>
<accession>A0A1C1CE77</accession>
<reference evidence="3" key="1">
    <citation type="submission" date="2015-07" db="EMBL/GenBank/DDBJ databases">
        <authorList>
            <person name="Teixeira M.M."/>
            <person name="Souza R.C."/>
            <person name="Almeida L.G."/>
            <person name="Vicente V.A."/>
            <person name="de Hoog S."/>
            <person name="Bocca A.L."/>
            <person name="de Almeida S.R."/>
            <person name="Vasconcelos A.T."/>
            <person name="Felipe M.S."/>
        </authorList>
    </citation>
    <scope>NUCLEOTIDE SEQUENCE [LARGE SCALE GENOMIC DNA]</scope>
    <source>
        <strain evidence="3">KSF</strain>
    </source>
</reference>